<reference evidence="2" key="1">
    <citation type="submission" date="2025-08" db="UniProtKB">
        <authorList>
            <consortium name="RefSeq"/>
        </authorList>
    </citation>
    <scope>IDENTIFICATION</scope>
</reference>
<dbReference type="RefSeq" id="XP_026683396.1">
    <property type="nucleotide sequence ID" value="XM_026827595.1"/>
</dbReference>
<dbReference type="Proteomes" id="UP000079169">
    <property type="component" value="Unplaced"/>
</dbReference>
<protein>
    <submittedName>
        <fullName evidence="2">Uncharacterized protein LOC103514703</fullName>
    </submittedName>
</protein>
<dbReference type="KEGG" id="dci:103514703"/>
<accession>A0A3Q0J4P5</accession>
<dbReference type="InterPro" id="IPR016024">
    <property type="entry name" value="ARM-type_fold"/>
</dbReference>
<dbReference type="AlphaFoldDB" id="A0A3Q0J4P5"/>
<dbReference type="GeneID" id="103514703"/>
<sequence>MTLVKTIAGNDDVKNALYESGLVEIIVEIVNAIDERKGKLKDQSGVCIQLNESFLLLLATLTLRHPGIVSKLLDYNILDTILNLVKQHSANIKIVKYAAWNIRNICVRNRTAAETACGLGAVELLEECLKVYRV</sequence>
<proteinExistence type="predicted"/>
<evidence type="ECO:0000313" key="1">
    <source>
        <dbReference type="Proteomes" id="UP000079169"/>
    </source>
</evidence>
<dbReference type="SUPFAM" id="SSF48371">
    <property type="entry name" value="ARM repeat"/>
    <property type="match status" value="1"/>
</dbReference>
<dbReference type="PaxDb" id="121845-A0A3Q0J4P5"/>
<gene>
    <name evidence="2" type="primary">LOC103514703</name>
</gene>
<evidence type="ECO:0000313" key="2">
    <source>
        <dbReference type="RefSeq" id="XP_026683396.1"/>
    </source>
</evidence>
<name>A0A3Q0J4P5_DIACI</name>
<dbReference type="InterPro" id="IPR011989">
    <property type="entry name" value="ARM-like"/>
</dbReference>
<dbReference type="Gene3D" id="1.25.10.10">
    <property type="entry name" value="Leucine-rich Repeat Variant"/>
    <property type="match status" value="1"/>
</dbReference>
<keyword evidence="1" id="KW-1185">Reference proteome</keyword>
<organism evidence="1 2">
    <name type="scientific">Diaphorina citri</name>
    <name type="common">Asian citrus psyllid</name>
    <dbReference type="NCBI Taxonomy" id="121845"/>
    <lineage>
        <taxon>Eukaryota</taxon>
        <taxon>Metazoa</taxon>
        <taxon>Ecdysozoa</taxon>
        <taxon>Arthropoda</taxon>
        <taxon>Hexapoda</taxon>
        <taxon>Insecta</taxon>
        <taxon>Pterygota</taxon>
        <taxon>Neoptera</taxon>
        <taxon>Paraneoptera</taxon>
        <taxon>Hemiptera</taxon>
        <taxon>Sternorrhyncha</taxon>
        <taxon>Psylloidea</taxon>
        <taxon>Psyllidae</taxon>
        <taxon>Diaphorininae</taxon>
        <taxon>Diaphorina</taxon>
    </lineage>
</organism>